<sequence length="188" mass="20964">MAPHRENPMGSHYKRENVSKPPPKLSMESLQRTISDISLELSKEDIDAHLPPISEVEEAQCECCGMSEECTPEYINCVREKFSGKLICGLCAVAVSEEMEKNGVKREEALNKHMTACVRFNKIGRSYPVLYQAEAIKEILKKSPRSNRAKSQSPRDKVVDLKKGGLARSSSCIPAITREVVDRSVAND</sequence>
<dbReference type="AlphaFoldDB" id="A0A2I4GNG5"/>
<keyword evidence="2" id="KW-1185">Reference proteome</keyword>
<protein>
    <submittedName>
        <fullName evidence="3">Uncharacterized protein LOC109009430</fullName>
    </submittedName>
</protein>
<dbReference type="STRING" id="51240.A0A2I4GNG5"/>
<evidence type="ECO:0000256" key="1">
    <source>
        <dbReference type="SAM" id="MobiDB-lite"/>
    </source>
</evidence>
<feature type="compositionally biased region" description="Basic and acidic residues" evidence="1">
    <location>
        <begin position="1"/>
        <end position="18"/>
    </location>
</feature>
<dbReference type="Proteomes" id="UP000235220">
    <property type="component" value="Chromosome 11"/>
</dbReference>
<reference evidence="3" key="1">
    <citation type="submission" date="2025-08" db="UniProtKB">
        <authorList>
            <consortium name="RefSeq"/>
        </authorList>
    </citation>
    <scope>IDENTIFICATION</scope>
    <source>
        <tissue evidence="3">Leaves</tissue>
    </source>
</reference>
<dbReference type="PANTHER" id="PTHR33108">
    <property type="entry name" value="OS01G0745000 PROTEIN"/>
    <property type="match status" value="1"/>
</dbReference>
<dbReference type="Gramene" id="Jr11_26720_p1">
    <property type="protein sequence ID" value="cds.Jr11_26720_p1"/>
    <property type="gene ID" value="Jr11_26720"/>
</dbReference>
<dbReference type="InterPro" id="IPR012876">
    <property type="entry name" value="DUF1677_pln"/>
</dbReference>
<accession>A0A2I4GNG5</accession>
<dbReference type="Pfam" id="PF07911">
    <property type="entry name" value="DUF1677"/>
    <property type="match status" value="1"/>
</dbReference>
<dbReference type="FunCoup" id="A0A2I4GNG5">
    <property type="interactions" value="583"/>
</dbReference>
<dbReference type="PANTHER" id="PTHR33108:SF51">
    <property type="entry name" value="DUF1677 FAMILY PROTEIN (DUF1677)"/>
    <property type="match status" value="1"/>
</dbReference>
<evidence type="ECO:0000313" key="3">
    <source>
        <dbReference type="RefSeq" id="XP_018845429.1"/>
    </source>
</evidence>
<dbReference type="GeneID" id="109009430"/>
<dbReference type="OrthoDB" id="673856at2759"/>
<proteinExistence type="predicted"/>
<feature type="region of interest" description="Disordered" evidence="1">
    <location>
        <begin position="1"/>
        <end position="29"/>
    </location>
</feature>
<gene>
    <name evidence="3" type="primary">LOC109009430</name>
</gene>
<dbReference type="RefSeq" id="XP_018845429.1">
    <property type="nucleotide sequence ID" value="XM_018989884.2"/>
</dbReference>
<evidence type="ECO:0000313" key="2">
    <source>
        <dbReference type="Proteomes" id="UP000235220"/>
    </source>
</evidence>
<organism evidence="2 3">
    <name type="scientific">Juglans regia</name>
    <name type="common">English walnut</name>
    <dbReference type="NCBI Taxonomy" id="51240"/>
    <lineage>
        <taxon>Eukaryota</taxon>
        <taxon>Viridiplantae</taxon>
        <taxon>Streptophyta</taxon>
        <taxon>Embryophyta</taxon>
        <taxon>Tracheophyta</taxon>
        <taxon>Spermatophyta</taxon>
        <taxon>Magnoliopsida</taxon>
        <taxon>eudicotyledons</taxon>
        <taxon>Gunneridae</taxon>
        <taxon>Pentapetalae</taxon>
        <taxon>rosids</taxon>
        <taxon>fabids</taxon>
        <taxon>Fagales</taxon>
        <taxon>Juglandaceae</taxon>
        <taxon>Juglans</taxon>
    </lineage>
</organism>
<dbReference type="KEGG" id="jre:109009430"/>
<name>A0A2I4GNG5_JUGRE</name>